<organism evidence="9 10">
    <name type="scientific">Moschus moschiferus</name>
    <name type="common">Siberian musk deer</name>
    <name type="synonym">Moschus sibiricus</name>
    <dbReference type="NCBI Taxonomy" id="68415"/>
    <lineage>
        <taxon>Eukaryota</taxon>
        <taxon>Metazoa</taxon>
        <taxon>Chordata</taxon>
        <taxon>Craniata</taxon>
        <taxon>Vertebrata</taxon>
        <taxon>Euteleostomi</taxon>
        <taxon>Mammalia</taxon>
        <taxon>Eutheria</taxon>
        <taxon>Laurasiatheria</taxon>
        <taxon>Artiodactyla</taxon>
        <taxon>Ruminantia</taxon>
        <taxon>Pecora</taxon>
        <taxon>Moschidae</taxon>
        <taxon>Moschus</taxon>
    </lineage>
</organism>
<comment type="similarity">
    <text evidence="2 7">Belongs to the DPM3 family.</text>
</comment>
<keyword evidence="8" id="KW-0732">Signal</keyword>
<evidence type="ECO:0000256" key="4">
    <source>
        <dbReference type="ARBA" id="ARBA00022824"/>
    </source>
</evidence>
<protein>
    <recommendedName>
        <fullName evidence="7">Dolichol-phosphate mannosyltransferase subunit 3</fullName>
    </recommendedName>
</protein>
<evidence type="ECO:0000256" key="5">
    <source>
        <dbReference type="ARBA" id="ARBA00022989"/>
    </source>
</evidence>
<evidence type="ECO:0000256" key="1">
    <source>
        <dbReference type="ARBA" id="ARBA00004477"/>
    </source>
</evidence>
<dbReference type="Proteomes" id="UP000694544">
    <property type="component" value="Unplaced"/>
</dbReference>
<evidence type="ECO:0000256" key="6">
    <source>
        <dbReference type="ARBA" id="ARBA00023136"/>
    </source>
</evidence>
<keyword evidence="6" id="KW-0472">Membrane</keyword>
<dbReference type="Pfam" id="PF08285">
    <property type="entry name" value="DPM3"/>
    <property type="match status" value="1"/>
</dbReference>
<evidence type="ECO:0000256" key="7">
    <source>
        <dbReference type="RuleBase" id="RU365085"/>
    </source>
</evidence>
<feature type="signal peptide" evidence="8">
    <location>
        <begin position="1"/>
        <end position="16"/>
    </location>
</feature>
<evidence type="ECO:0000313" key="9">
    <source>
        <dbReference type="Ensembl" id="ENSMMSP00000015378.1"/>
    </source>
</evidence>
<dbReference type="InterPro" id="IPR013174">
    <property type="entry name" value="DPM3"/>
</dbReference>
<keyword evidence="3" id="KW-0812">Transmembrane</keyword>
<keyword evidence="5" id="KW-1133">Transmembrane helix</keyword>
<evidence type="ECO:0000256" key="8">
    <source>
        <dbReference type="SAM" id="SignalP"/>
    </source>
</evidence>
<comment type="subcellular location">
    <subcellularLocation>
        <location evidence="1 7">Endoplasmic reticulum membrane</location>
        <topology evidence="1 7">Multi-pass membrane protein</topology>
    </subcellularLocation>
</comment>
<accession>A0A8C6DK05</accession>
<keyword evidence="4 7" id="KW-0256">Endoplasmic reticulum</keyword>
<dbReference type="UniPathway" id="UPA00378"/>
<keyword evidence="10" id="KW-1185">Reference proteome</keyword>
<comment type="subunit">
    <text evidence="7">Component of the dolichol-phosphate mannose (DPM) synthase complex.</text>
</comment>
<reference evidence="9" key="1">
    <citation type="submission" date="2025-08" db="UniProtKB">
        <authorList>
            <consortium name="Ensembl"/>
        </authorList>
    </citation>
    <scope>IDENTIFICATION</scope>
</reference>
<dbReference type="AlphaFoldDB" id="A0A8C6DK05"/>
<reference evidence="9" key="2">
    <citation type="submission" date="2025-09" db="UniProtKB">
        <authorList>
            <consortium name="Ensembl"/>
        </authorList>
    </citation>
    <scope>IDENTIFICATION</scope>
</reference>
<proteinExistence type="inferred from homology"/>
<dbReference type="Ensembl" id="ENSMMST00000016965.1">
    <property type="protein sequence ID" value="ENSMMSP00000015378.1"/>
    <property type="gene ID" value="ENSMMSG00000011695.1"/>
</dbReference>
<dbReference type="GO" id="GO:0005789">
    <property type="term" value="C:endoplasmic reticulum membrane"/>
    <property type="evidence" value="ECO:0007669"/>
    <property type="project" value="UniProtKB-SubCell"/>
</dbReference>
<comment type="pathway">
    <text evidence="7">Protein modification; protein glycosylation.</text>
</comment>
<name>A0A8C6DK05_MOSMO</name>
<evidence type="ECO:0000256" key="3">
    <source>
        <dbReference type="ARBA" id="ARBA00022692"/>
    </source>
</evidence>
<feature type="chain" id="PRO_5034326704" description="Dolichol-phosphate mannosyltransferase subunit 3" evidence="8">
    <location>
        <begin position="17"/>
        <end position="89"/>
    </location>
</feature>
<sequence>MILMKLMQWMWGWCSWAPPGGPGHGTAFLLQGGPPALPMYLLVSSDCYALGTVGYRVAIFHGCKDAALELLILRFTISPQIDWTVEVNI</sequence>
<evidence type="ECO:0000256" key="2">
    <source>
        <dbReference type="ARBA" id="ARBA00010430"/>
    </source>
</evidence>
<evidence type="ECO:0000313" key="10">
    <source>
        <dbReference type="Proteomes" id="UP000694544"/>
    </source>
</evidence>
<comment type="function">
    <text evidence="7">Stabilizer subunit of the dolichol-phosphate mannose (DPM) synthase complex; tethers catalytic subunit to the ER.</text>
</comment>